<dbReference type="AlphaFoldDB" id="A0A8C7KIN3"/>
<proteinExistence type="inferred from homology"/>
<dbReference type="Pfam" id="PF15280">
    <property type="entry name" value="BORA_N"/>
    <property type="match status" value="1"/>
</dbReference>
<evidence type="ECO:0000256" key="6">
    <source>
        <dbReference type="SAM" id="MobiDB-lite"/>
    </source>
</evidence>
<evidence type="ECO:0000256" key="3">
    <source>
        <dbReference type="ARBA" id="ARBA00022618"/>
    </source>
</evidence>
<dbReference type="GO" id="GO:0007088">
    <property type="term" value="P:regulation of mitotic nuclear division"/>
    <property type="evidence" value="ECO:0007669"/>
    <property type="project" value="TreeGrafter"/>
</dbReference>
<dbReference type="PANTHER" id="PTHR14728">
    <property type="entry name" value="PROTEIN AURORA BOREALIS"/>
    <property type="match status" value="1"/>
</dbReference>
<dbReference type="GeneTree" id="ENSGT00390000013790"/>
<name>A0A8C7KIN3_ONCKI</name>
<evidence type="ECO:0000313" key="7">
    <source>
        <dbReference type="Ensembl" id="ENSOKIP00005104538.1"/>
    </source>
</evidence>
<keyword evidence="5" id="KW-0131">Cell cycle</keyword>
<keyword evidence="4" id="KW-0498">Mitosis</keyword>
<feature type="compositionally biased region" description="Gly residues" evidence="6">
    <location>
        <begin position="228"/>
        <end position="239"/>
    </location>
</feature>
<dbReference type="PRINTS" id="PR02038">
    <property type="entry name" value="AURORABORA"/>
</dbReference>
<feature type="compositionally biased region" description="Basic and acidic residues" evidence="6">
    <location>
        <begin position="573"/>
        <end position="589"/>
    </location>
</feature>
<dbReference type="GO" id="GO:0019901">
    <property type="term" value="F:protein kinase binding"/>
    <property type="evidence" value="ECO:0007669"/>
    <property type="project" value="TreeGrafter"/>
</dbReference>
<feature type="region of interest" description="Disordered" evidence="6">
    <location>
        <begin position="293"/>
        <end position="318"/>
    </location>
</feature>
<feature type="region of interest" description="Disordered" evidence="6">
    <location>
        <begin position="212"/>
        <end position="255"/>
    </location>
</feature>
<keyword evidence="3" id="KW-0132">Cell division</keyword>
<dbReference type="InterPro" id="IPR023252">
    <property type="entry name" value="Aurora_borealis_protein"/>
</dbReference>
<reference evidence="7" key="2">
    <citation type="submission" date="2025-09" db="UniProtKB">
        <authorList>
            <consortium name="Ensembl"/>
        </authorList>
    </citation>
    <scope>IDENTIFICATION</scope>
</reference>
<dbReference type="PANTHER" id="PTHR14728:SF2">
    <property type="entry name" value="PROTEIN AURORA BOREALIS"/>
    <property type="match status" value="1"/>
</dbReference>
<evidence type="ECO:0000256" key="2">
    <source>
        <dbReference type="ARBA" id="ARBA00020055"/>
    </source>
</evidence>
<evidence type="ECO:0000256" key="5">
    <source>
        <dbReference type="ARBA" id="ARBA00023306"/>
    </source>
</evidence>
<keyword evidence="8" id="KW-1185">Reference proteome</keyword>
<protein>
    <recommendedName>
        <fullName evidence="2">Protein aurora borealis</fullName>
    </recommendedName>
</protein>
<evidence type="ECO:0000313" key="8">
    <source>
        <dbReference type="Proteomes" id="UP000694557"/>
    </source>
</evidence>
<reference evidence="7" key="1">
    <citation type="submission" date="2025-08" db="UniProtKB">
        <authorList>
            <consortium name="Ensembl"/>
        </authorList>
    </citation>
    <scope>IDENTIFICATION</scope>
</reference>
<feature type="region of interest" description="Disordered" evidence="6">
    <location>
        <begin position="568"/>
        <end position="604"/>
    </location>
</feature>
<evidence type="ECO:0000256" key="1">
    <source>
        <dbReference type="ARBA" id="ARBA00010963"/>
    </source>
</evidence>
<dbReference type="GO" id="GO:0005737">
    <property type="term" value="C:cytoplasm"/>
    <property type="evidence" value="ECO:0007669"/>
    <property type="project" value="TreeGrafter"/>
</dbReference>
<dbReference type="GO" id="GO:0005634">
    <property type="term" value="C:nucleus"/>
    <property type="evidence" value="ECO:0007669"/>
    <property type="project" value="TreeGrafter"/>
</dbReference>
<evidence type="ECO:0000256" key="4">
    <source>
        <dbReference type="ARBA" id="ARBA00022776"/>
    </source>
</evidence>
<accession>A0A8C7KIN3</accession>
<dbReference type="Ensembl" id="ENSOKIT00005112030.1">
    <property type="protein sequence ID" value="ENSOKIP00005104538.1"/>
    <property type="gene ID" value="ENSOKIG00005045968.1"/>
</dbReference>
<comment type="similarity">
    <text evidence="1">Belongs to the BORA family.</text>
</comment>
<sequence>MFEFLHQWVQVCGQTMGDLPDVQITPETPGRAAIRNPFESPNDYHRLQESVVPSPSVFKSSKTSATTPAKFKWDIDEMSSLLPVDIDAEDIHRQSLYLSQTRMDSDIEEKRQNAIEQFFTKGAIVPSPWTEPTSKQKSAQMHFGKSSMSPLILEEPLPTKKTTVGCQTVLSLPVDFHLDKILGEYYRLKEVSQQDQVQETLSSSSLRRKLFLDGQGSGSESSNPPSPEGGGGEGEPPGGGDRDFLSPMSASPLSCPLSGMSALTPSTGLFSSSPIQGRYRTYSLGSVTSPLCPERSSPAGFQSPALSPIGPQFTQTPVAGERRKLSFVTPEGVPLDMDINSCTESPYVDGCSPIRFCSSLQPPGRTQVNPQLRPGARCWASPPTISPNPSLQPPGRTQVNPQLRPGAHCWASPPTISPNPSLLDQGNICPSTSLPPMEMGSCSPSPVPCVPRTSGGLLGMERLCEGGSGMDQPLLDSVKMEEEEEEVEENGEVEVDIPVEEEEEEGGVTPVGVRLTSSRVGASVMAAEASHLFVSLLAEGSSIPYDNSMQVDSGYNTYAGTASLIDAMSSDSQSKESFDAAHNPDEVFPHSRHTKTKTVFPQPH</sequence>
<organism evidence="7 8">
    <name type="scientific">Oncorhynchus kisutch</name>
    <name type="common">Coho salmon</name>
    <name type="synonym">Salmo kisutch</name>
    <dbReference type="NCBI Taxonomy" id="8019"/>
    <lineage>
        <taxon>Eukaryota</taxon>
        <taxon>Metazoa</taxon>
        <taxon>Chordata</taxon>
        <taxon>Craniata</taxon>
        <taxon>Vertebrata</taxon>
        <taxon>Euteleostomi</taxon>
        <taxon>Actinopterygii</taxon>
        <taxon>Neopterygii</taxon>
        <taxon>Teleostei</taxon>
        <taxon>Protacanthopterygii</taxon>
        <taxon>Salmoniformes</taxon>
        <taxon>Salmonidae</taxon>
        <taxon>Salmoninae</taxon>
        <taxon>Oncorhynchus</taxon>
    </lineage>
</organism>
<gene>
    <name evidence="7" type="primary">LOC109881804</name>
</gene>
<dbReference type="Proteomes" id="UP000694557">
    <property type="component" value="Unassembled WGS sequence"/>
</dbReference>
<dbReference type="GO" id="GO:0051301">
    <property type="term" value="P:cell division"/>
    <property type="evidence" value="ECO:0007669"/>
    <property type="project" value="UniProtKB-KW"/>
</dbReference>
<dbReference type="GO" id="GO:0060236">
    <property type="term" value="P:regulation of mitotic spindle organization"/>
    <property type="evidence" value="ECO:0007669"/>
    <property type="project" value="TreeGrafter"/>
</dbReference>